<name>A0AA86RJV1_9EUKA</name>
<evidence type="ECO:0000313" key="2">
    <source>
        <dbReference type="EMBL" id="CAL6056966.1"/>
    </source>
</evidence>
<organism evidence="1">
    <name type="scientific">Hexamita inflata</name>
    <dbReference type="NCBI Taxonomy" id="28002"/>
    <lineage>
        <taxon>Eukaryota</taxon>
        <taxon>Metamonada</taxon>
        <taxon>Diplomonadida</taxon>
        <taxon>Hexamitidae</taxon>
        <taxon>Hexamitinae</taxon>
        <taxon>Hexamita</taxon>
    </lineage>
</organism>
<comment type="caution">
    <text evidence="1">The sequence shown here is derived from an EMBL/GenBank/DDBJ whole genome shotgun (WGS) entry which is preliminary data.</text>
</comment>
<protein>
    <submittedName>
        <fullName evidence="2">Hypothetical_protein</fullName>
    </submittedName>
</protein>
<evidence type="ECO:0000313" key="3">
    <source>
        <dbReference type="Proteomes" id="UP001642409"/>
    </source>
</evidence>
<proteinExistence type="predicted"/>
<reference evidence="1" key="1">
    <citation type="submission" date="2023-06" db="EMBL/GenBank/DDBJ databases">
        <authorList>
            <person name="Kurt Z."/>
        </authorList>
    </citation>
    <scope>NUCLEOTIDE SEQUENCE</scope>
</reference>
<dbReference type="EMBL" id="CAXDID020000212">
    <property type="protein sequence ID" value="CAL6056966.1"/>
    <property type="molecule type" value="Genomic_DNA"/>
</dbReference>
<dbReference type="AlphaFoldDB" id="A0AA86RJV1"/>
<dbReference type="EMBL" id="CATOUU010001182">
    <property type="protein sequence ID" value="CAI9977977.1"/>
    <property type="molecule type" value="Genomic_DNA"/>
</dbReference>
<gene>
    <name evidence="2" type="ORF">HINF_LOCUS47279</name>
    <name evidence="1" type="ORF">HINF_LOCUS65622</name>
</gene>
<keyword evidence="3" id="KW-1185">Reference proteome</keyword>
<dbReference type="Proteomes" id="UP001642409">
    <property type="component" value="Unassembled WGS sequence"/>
</dbReference>
<evidence type="ECO:0000313" key="1">
    <source>
        <dbReference type="EMBL" id="CAI9977977.1"/>
    </source>
</evidence>
<accession>A0AA86RJV1</accession>
<sequence>MRSKFSKRAVRTGTSKYSVKIVEQMVVQQINPNQNKTEKRTKWIKQHSQKQNNQVQKCSQVINSKILSALNAQVTIGLAVGVPVGALVISSFDRFGEENCQERPKNWAINK</sequence>
<reference evidence="2 3" key="2">
    <citation type="submission" date="2024-07" db="EMBL/GenBank/DDBJ databases">
        <authorList>
            <person name="Akdeniz Z."/>
        </authorList>
    </citation>
    <scope>NUCLEOTIDE SEQUENCE [LARGE SCALE GENOMIC DNA]</scope>
</reference>